<dbReference type="Proteomes" id="UP000028562">
    <property type="component" value="Segment"/>
</dbReference>
<name>A0A075M050_9CAUD</name>
<reference evidence="1 2" key="1">
    <citation type="journal article" date="2014" name="PLoS ONE">
        <title>Beyond the Chromosome: The Prevalence of Unique Extra-Chromosomal Bacteriophages with Integrated Virulence Genes in Pathogenic Staphylococcus aureus.</title>
        <authorList>
            <person name="Utter B."/>
            <person name="Deutsch D.R."/>
            <person name="Schuch R."/>
            <person name="Winer B.Y."/>
            <person name="Verratti K."/>
            <person name="Bishop-Lilly K."/>
            <person name="Sozhamannan S."/>
            <person name="Fischetti V.A."/>
        </authorList>
    </citation>
    <scope>NUCLEOTIDE SEQUENCE [LARGE SCALE GENOMIC DNA]</scope>
</reference>
<dbReference type="GeneID" id="22807971"/>
<organism evidence="1 2">
    <name type="scientific">Staphylococcus phage phiBU01</name>
    <dbReference type="NCBI Taxonomy" id="1519999"/>
    <lineage>
        <taxon>Viruses</taxon>
        <taxon>Duplodnaviria</taxon>
        <taxon>Heunggongvirae</taxon>
        <taxon>Uroviricota</taxon>
        <taxon>Caudoviricetes</taxon>
        <taxon>Bronfenbrennervirinae</taxon>
        <taxon>Biseptimavirus</taxon>
        <taxon>Biseptimavirus BU01</taxon>
    </lineage>
</organism>
<evidence type="ECO:0000313" key="2">
    <source>
        <dbReference type="Proteomes" id="UP000028562"/>
    </source>
</evidence>
<dbReference type="EMBL" id="KF831354">
    <property type="protein sequence ID" value="AIF71742.1"/>
    <property type="molecule type" value="Genomic_DNA"/>
</dbReference>
<sequence>MVIDILYKVHEVISQDRIIREHVNINNIKFNKYPNVKDTDVPFIVIDDIDDPIPTTYTDGDECAYSYIVQIDVFVKYNDEYNARIIRNKISNRIQKLLWSELKMGNVSNGKPEYIEEFKTYRSSRVYEGIFYKEEN</sequence>
<accession>A0A075M050</accession>
<dbReference type="RefSeq" id="YP_009113116.1">
    <property type="nucleotide sequence ID" value="NC_026016.1"/>
</dbReference>
<dbReference type="KEGG" id="vg:22807971"/>
<evidence type="ECO:0000313" key="1">
    <source>
        <dbReference type="EMBL" id="AIF71742.1"/>
    </source>
</evidence>
<protein>
    <submittedName>
        <fullName evidence="1">Uncharacterized protein</fullName>
    </submittedName>
</protein>
<keyword evidence="2" id="KW-1185">Reference proteome</keyword>
<proteinExistence type="predicted"/>
<dbReference type="OrthoDB" id="15927at10239"/>